<dbReference type="Pfam" id="PF07681">
    <property type="entry name" value="DoxX"/>
    <property type="match status" value="1"/>
</dbReference>
<name>A0AAD0WI09_RALSL</name>
<organism evidence="8 9">
    <name type="scientific">Ralstonia solanacearum</name>
    <name type="common">Pseudomonas solanacearum</name>
    <dbReference type="NCBI Taxonomy" id="305"/>
    <lineage>
        <taxon>Bacteria</taxon>
        <taxon>Pseudomonadati</taxon>
        <taxon>Pseudomonadota</taxon>
        <taxon>Betaproteobacteria</taxon>
        <taxon>Burkholderiales</taxon>
        <taxon>Burkholderiaceae</taxon>
        <taxon>Ralstonia</taxon>
        <taxon>Ralstonia solanacearum species complex</taxon>
    </lineage>
</organism>
<dbReference type="EMBL" id="CP022760">
    <property type="protein sequence ID" value="AXV83675.1"/>
    <property type="molecule type" value="Genomic_DNA"/>
</dbReference>
<evidence type="ECO:0000256" key="4">
    <source>
        <dbReference type="ARBA" id="ARBA00022692"/>
    </source>
</evidence>
<evidence type="ECO:0000256" key="3">
    <source>
        <dbReference type="ARBA" id="ARBA00022475"/>
    </source>
</evidence>
<dbReference type="Proteomes" id="UP000261758">
    <property type="component" value="Plasmid unnamed"/>
</dbReference>
<evidence type="ECO:0000256" key="2">
    <source>
        <dbReference type="ARBA" id="ARBA00006679"/>
    </source>
</evidence>
<sequence length="134" mass="14243">MNKHSSTIAAIGRIVIALIFIMSGFSKLGTADATQGYIASVGLPFPTVGYLIAVLTEIGGGLLLLIGFRTRLVAAWLAAFSVATAIFFHHNFADQNAMIHFLKNFMMAGGLLQIVAFGATKLSLDARRVMALAN</sequence>
<gene>
    <name evidence="8" type="ORF">CJO77_19025</name>
</gene>
<keyword evidence="8" id="KW-0614">Plasmid</keyword>
<feature type="transmembrane region" description="Helical" evidence="7">
    <location>
        <begin position="105"/>
        <end position="124"/>
    </location>
</feature>
<comment type="similarity">
    <text evidence="2">Belongs to the DoxX family.</text>
</comment>
<evidence type="ECO:0000256" key="1">
    <source>
        <dbReference type="ARBA" id="ARBA00004651"/>
    </source>
</evidence>
<evidence type="ECO:0000256" key="7">
    <source>
        <dbReference type="SAM" id="Phobius"/>
    </source>
</evidence>
<feature type="transmembrane region" description="Helical" evidence="7">
    <location>
        <begin position="7"/>
        <end position="25"/>
    </location>
</feature>
<keyword evidence="4 7" id="KW-0812">Transmembrane</keyword>
<dbReference type="AlphaFoldDB" id="A0AAD0WI09"/>
<comment type="subcellular location">
    <subcellularLocation>
        <location evidence="1">Cell membrane</location>
        <topology evidence="1">Multi-pass membrane protein</topology>
    </subcellularLocation>
</comment>
<dbReference type="RefSeq" id="WP_118870300.1">
    <property type="nucleotide sequence ID" value="NZ_CP022760.1"/>
</dbReference>
<keyword evidence="3" id="KW-1003">Cell membrane</keyword>
<evidence type="ECO:0000313" key="8">
    <source>
        <dbReference type="EMBL" id="AXV83675.1"/>
    </source>
</evidence>
<protein>
    <submittedName>
        <fullName evidence="8">LysR family transcriptional regulator</fullName>
    </submittedName>
</protein>
<keyword evidence="5 7" id="KW-1133">Transmembrane helix</keyword>
<geneLocation type="plasmid" evidence="8 9">
    <name>unnamed</name>
</geneLocation>
<evidence type="ECO:0000313" key="9">
    <source>
        <dbReference type="Proteomes" id="UP000261758"/>
    </source>
</evidence>
<feature type="transmembrane region" description="Helical" evidence="7">
    <location>
        <begin position="45"/>
        <end position="66"/>
    </location>
</feature>
<accession>A0AAD0WI09</accession>
<dbReference type="InterPro" id="IPR032808">
    <property type="entry name" value="DoxX"/>
</dbReference>
<keyword evidence="6 7" id="KW-0472">Membrane</keyword>
<dbReference type="PANTHER" id="PTHR33452">
    <property type="entry name" value="OXIDOREDUCTASE CATD-RELATED"/>
    <property type="match status" value="1"/>
</dbReference>
<dbReference type="InterPro" id="IPR051907">
    <property type="entry name" value="DoxX-like_oxidoreductase"/>
</dbReference>
<dbReference type="PANTHER" id="PTHR33452:SF1">
    <property type="entry name" value="INNER MEMBRANE PROTEIN YPHA-RELATED"/>
    <property type="match status" value="1"/>
</dbReference>
<reference evidence="8 9" key="1">
    <citation type="submission" date="2017-08" db="EMBL/GenBank/DDBJ databases">
        <title>Genome sequences of Ralstonia solanacearum Species Complex (RSSC) isolated from Potato bacterial wilts in Korea.</title>
        <authorList>
            <person name="Cho H."/>
            <person name="Song E.-S."/>
            <person name="Lee Y.K."/>
            <person name="Lee S."/>
            <person name="Lee S.-W."/>
            <person name="Jo A."/>
            <person name="Kim J.-G."/>
            <person name="Hwang I."/>
        </authorList>
    </citation>
    <scope>NUCLEOTIDE SEQUENCE [LARGE SCALE GENOMIC DNA]</scope>
    <source>
        <strain evidence="8 9">T98</strain>
        <plasmid evidence="8 9">unnamed</plasmid>
    </source>
</reference>
<evidence type="ECO:0000256" key="6">
    <source>
        <dbReference type="ARBA" id="ARBA00023136"/>
    </source>
</evidence>
<evidence type="ECO:0000256" key="5">
    <source>
        <dbReference type="ARBA" id="ARBA00022989"/>
    </source>
</evidence>
<proteinExistence type="inferred from homology"/>
<dbReference type="GO" id="GO:0005886">
    <property type="term" value="C:plasma membrane"/>
    <property type="evidence" value="ECO:0007669"/>
    <property type="project" value="UniProtKB-SubCell"/>
</dbReference>
<feature type="transmembrane region" description="Helical" evidence="7">
    <location>
        <begin position="73"/>
        <end position="93"/>
    </location>
</feature>